<sequence>MNMELWAATFFAFCRITSFLYFLPFFSGRSIPAMAKVTVGLALSITVGLALSITVADQVDVSHIKTVWDVAAYAGTQIVIGLSLSKIVEMLWNIPKMAGHILDFDIGLSQASLFDVNAGSQSTLLSTIFDIFFLIIFISLGGINYFVATILKSFQYTEAISKLLTTSFLDSLLATLLFAITSAVEIALPLMGSLFIINFVLILIAKNAPQLNVFMNAYVIKITCGILFIAMSVPMLGYVFKNMTDVLLEEYTKLFNFFLTK</sequence>
<keyword evidence="5 7" id="KW-1133">Transmembrane helix</keyword>
<keyword evidence="4 7" id="KW-0812">Transmembrane</keyword>
<evidence type="ECO:0000256" key="1">
    <source>
        <dbReference type="ARBA" id="ARBA00004651"/>
    </source>
</evidence>
<feature type="transmembrane region" description="Helical" evidence="7">
    <location>
        <begin position="6"/>
        <end position="26"/>
    </location>
</feature>
<comment type="similarity">
    <text evidence="2">Belongs to the FliR/MopE/SpaR family.</text>
</comment>
<feature type="transmembrane region" description="Helical" evidence="7">
    <location>
        <begin position="163"/>
        <end position="180"/>
    </location>
</feature>
<evidence type="ECO:0000256" key="3">
    <source>
        <dbReference type="ARBA" id="ARBA00022475"/>
    </source>
</evidence>
<dbReference type="PANTHER" id="PTHR30065:SF1">
    <property type="entry name" value="SURFACE PRESENTATION OF ANTIGENS PROTEIN SPAR"/>
    <property type="match status" value="1"/>
</dbReference>
<reference evidence="8" key="1">
    <citation type="submission" date="2014-01" db="EMBL/GenBank/DDBJ databases">
        <title>Draft genome sequence of highly nematicidal Bacillus thuringiensis DB27.</title>
        <authorList>
            <person name="Iatsenko I."/>
            <person name="Pickard D."/>
            <person name="Corton C."/>
            <person name="Dougan G."/>
            <person name="Sommer R.J."/>
        </authorList>
    </citation>
    <scope>NUCLEOTIDE SEQUENCE [LARGE SCALE GENOMIC DNA]</scope>
    <source>
        <strain evidence="8">DB27</strain>
    </source>
</reference>
<dbReference type="GO" id="GO:0005886">
    <property type="term" value="C:plasma membrane"/>
    <property type="evidence" value="ECO:0007669"/>
    <property type="project" value="UniProtKB-SubCell"/>
</dbReference>
<feature type="transmembrane region" description="Helical" evidence="7">
    <location>
        <begin position="131"/>
        <end position="151"/>
    </location>
</feature>
<name>W8Y9K2_BACTU</name>
<protein>
    <recommendedName>
        <fullName evidence="9">Flagellar biosynthetic protein FliR</fullName>
    </recommendedName>
</protein>
<organism evidence="8">
    <name type="scientific">Bacillus thuringiensis DB27</name>
    <dbReference type="NCBI Taxonomy" id="1431339"/>
    <lineage>
        <taxon>Bacteria</taxon>
        <taxon>Bacillati</taxon>
        <taxon>Bacillota</taxon>
        <taxon>Bacilli</taxon>
        <taxon>Bacillales</taxon>
        <taxon>Bacillaceae</taxon>
        <taxon>Bacillus</taxon>
        <taxon>Bacillus cereus group</taxon>
    </lineage>
</organism>
<feature type="transmembrane region" description="Helical" evidence="7">
    <location>
        <begin position="186"/>
        <end position="205"/>
    </location>
</feature>
<reference evidence="8" key="2">
    <citation type="submission" date="2014-01" db="EMBL/GenBank/DDBJ databases">
        <authorList>
            <person name="Aslett M."/>
        </authorList>
    </citation>
    <scope>NUCLEOTIDE SEQUENCE [LARGE SCALE GENOMIC DNA]</scope>
    <source>
        <strain evidence="8">DB27</strain>
    </source>
</reference>
<proteinExistence type="inferred from homology"/>
<comment type="subcellular location">
    <subcellularLocation>
        <location evidence="1">Cell membrane</location>
        <topology evidence="1">Multi-pass membrane protein</topology>
    </subcellularLocation>
</comment>
<evidence type="ECO:0008006" key="9">
    <source>
        <dbReference type="Google" id="ProtNLM"/>
    </source>
</evidence>
<dbReference type="RefSeq" id="WP_030024864.1">
    <property type="nucleotide sequence ID" value="NZ_HG810017.1"/>
</dbReference>
<evidence type="ECO:0000313" key="8">
    <source>
        <dbReference type="EMBL" id="CDN35066.1"/>
    </source>
</evidence>
<accession>W8Y9K2</accession>
<dbReference type="Proteomes" id="UP000030682">
    <property type="component" value="Unassembled WGS sequence"/>
</dbReference>
<dbReference type="GO" id="GO:0006605">
    <property type="term" value="P:protein targeting"/>
    <property type="evidence" value="ECO:0007669"/>
    <property type="project" value="InterPro"/>
</dbReference>
<dbReference type="PANTHER" id="PTHR30065">
    <property type="entry name" value="FLAGELLAR BIOSYNTHETIC PROTEIN FLIR"/>
    <property type="match status" value="1"/>
</dbReference>
<evidence type="ECO:0000256" key="5">
    <source>
        <dbReference type="ARBA" id="ARBA00022989"/>
    </source>
</evidence>
<evidence type="ECO:0000256" key="6">
    <source>
        <dbReference type="ARBA" id="ARBA00023136"/>
    </source>
</evidence>
<evidence type="ECO:0000256" key="7">
    <source>
        <dbReference type="SAM" id="Phobius"/>
    </source>
</evidence>
<feature type="transmembrane region" description="Helical" evidence="7">
    <location>
        <begin position="38"/>
        <end position="56"/>
    </location>
</feature>
<dbReference type="Pfam" id="PF01311">
    <property type="entry name" value="Bac_export_1"/>
    <property type="match status" value="1"/>
</dbReference>
<keyword evidence="3" id="KW-1003">Cell membrane</keyword>
<dbReference type="EMBL" id="HG810017">
    <property type="protein sequence ID" value="CDN35066.1"/>
    <property type="molecule type" value="Genomic_DNA"/>
</dbReference>
<feature type="transmembrane region" description="Helical" evidence="7">
    <location>
        <begin position="217"/>
        <end position="240"/>
    </location>
</feature>
<dbReference type="AlphaFoldDB" id="W8Y9K2"/>
<evidence type="ECO:0000256" key="2">
    <source>
        <dbReference type="ARBA" id="ARBA00009772"/>
    </source>
</evidence>
<dbReference type="PRINTS" id="PR00953">
    <property type="entry name" value="TYPE3IMRPROT"/>
</dbReference>
<dbReference type="InterPro" id="IPR002010">
    <property type="entry name" value="T3SS_IM_R"/>
</dbReference>
<gene>
    <name evidence="8" type="ORF">BTDB27_001408</name>
</gene>
<dbReference type="HOGENOM" id="CLU_063626_2_2_9"/>
<keyword evidence="6 7" id="KW-0472">Membrane</keyword>
<evidence type="ECO:0000256" key="4">
    <source>
        <dbReference type="ARBA" id="ARBA00022692"/>
    </source>
</evidence>